<sequence>MKKIITPFFIVILLLSVLPTSNWEVRNTTAYAENITTERTLKNDILSELSNYNTDFAFAYDGDFSKMKTLVQSVMDEIRKNNSYIYENVSKWQLAMKYKGNSGTLTFKINYLTNKQKENHVTEEVKKILPKIINKDATQVEKIKAVHDYIVLNGSYSSNTKNSQYSTYTFLTEGKGVCQAYALLMLKMLDELKIEAKYVKGYSNNERHAWILVNVDKQWYHVDPTWDDPIGNNADEVRYKYFMLTDKQIAATHSWEKSEYPVAKSEKYKSFHIATQAYTVKNNLFYMSEKDKKYYQMNLKTLESTAITAKQFQQTKKTFVAAK</sequence>
<proteinExistence type="predicted"/>
<dbReference type="InterPro" id="IPR038765">
    <property type="entry name" value="Papain-like_cys_pep_sf"/>
</dbReference>
<evidence type="ECO:0000313" key="2">
    <source>
        <dbReference type="EMBL" id="MCH7322488.1"/>
    </source>
</evidence>
<accession>A0ABS9UDT0</accession>
<dbReference type="SUPFAM" id="SSF54001">
    <property type="entry name" value="Cysteine proteinases"/>
    <property type="match status" value="1"/>
</dbReference>
<feature type="domain" description="Transglutaminase-like" evidence="1">
    <location>
        <begin position="170"/>
        <end position="226"/>
    </location>
</feature>
<dbReference type="RefSeq" id="WP_241369538.1">
    <property type="nucleotide sequence ID" value="NZ_JAKZFC010000003.1"/>
</dbReference>
<dbReference type="Pfam" id="PF01841">
    <property type="entry name" value="Transglut_core"/>
    <property type="match status" value="1"/>
</dbReference>
<reference evidence="2 3" key="1">
    <citation type="submission" date="2022-03" db="EMBL/GenBank/DDBJ databases">
        <authorList>
            <person name="Jo J.-H."/>
            <person name="Im W.-T."/>
        </authorList>
    </citation>
    <scope>NUCLEOTIDE SEQUENCE [LARGE SCALE GENOMIC DNA]</scope>
    <source>
        <strain evidence="2 3">MA9</strain>
    </source>
</reference>
<evidence type="ECO:0000259" key="1">
    <source>
        <dbReference type="SMART" id="SM00460"/>
    </source>
</evidence>
<name>A0ABS9UDT0_9BACL</name>
<dbReference type="PANTHER" id="PTHR46333">
    <property type="entry name" value="CYTOKINESIS PROTEIN 3"/>
    <property type="match status" value="1"/>
</dbReference>
<dbReference type="EMBL" id="JAKZFC010000003">
    <property type="protein sequence ID" value="MCH7322488.1"/>
    <property type="molecule type" value="Genomic_DNA"/>
</dbReference>
<evidence type="ECO:0000313" key="3">
    <source>
        <dbReference type="Proteomes" id="UP001316087"/>
    </source>
</evidence>
<dbReference type="Proteomes" id="UP001316087">
    <property type="component" value="Unassembled WGS sequence"/>
</dbReference>
<keyword evidence="3" id="KW-1185">Reference proteome</keyword>
<dbReference type="SMART" id="SM00460">
    <property type="entry name" value="TGc"/>
    <property type="match status" value="1"/>
</dbReference>
<dbReference type="Gene3D" id="3.10.620.30">
    <property type="match status" value="1"/>
</dbReference>
<comment type="caution">
    <text evidence="2">The sequence shown here is derived from an EMBL/GenBank/DDBJ whole genome shotgun (WGS) entry which is preliminary data.</text>
</comment>
<gene>
    <name evidence="2" type="ORF">LZ480_11350</name>
</gene>
<protein>
    <recommendedName>
        <fullName evidence="1">Transglutaminase-like domain-containing protein</fullName>
    </recommendedName>
</protein>
<organism evidence="2 3">
    <name type="scientific">Solibacillus palustris</name>
    <dbReference type="NCBI Taxonomy" id="2908203"/>
    <lineage>
        <taxon>Bacteria</taxon>
        <taxon>Bacillati</taxon>
        <taxon>Bacillota</taxon>
        <taxon>Bacilli</taxon>
        <taxon>Bacillales</taxon>
        <taxon>Caryophanaceae</taxon>
        <taxon>Solibacillus</taxon>
    </lineage>
</organism>
<dbReference type="InterPro" id="IPR002931">
    <property type="entry name" value="Transglutaminase-like"/>
</dbReference>
<dbReference type="PANTHER" id="PTHR46333:SF2">
    <property type="entry name" value="CYTOKINESIS PROTEIN 3"/>
    <property type="match status" value="1"/>
</dbReference>
<dbReference type="InterPro" id="IPR052557">
    <property type="entry name" value="CAP/Cytokinesis_protein"/>
</dbReference>